<feature type="region of interest" description="Disordered" evidence="1">
    <location>
        <begin position="1"/>
        <end position="22"/>
    </location>
</feature>
<name>A0A448XFQ5_9PLAT</name>
<evidence type="ECO:0000256" key="1">
    <source>
        <dbReference type="SAM" id="MobiDB-lite"/>
    </source>
</evidence>
<dbReference type="EMBL" id="CAAALY010250444">
    <property type="protein sequence ID" value="VEL35704.1"/>
    <property type="molecule type" value="Genomic_DNA"/>
</dbReference>
<keyword evidence="4" id="KW-1185">Reference proteome</keyword>
<dbReference type="AlphaFoldDB" id="A0A448XFQ5"/>
<comment type="caution">
    <text evidence="3">The sequence shown here is derived from an EMBL/GenBank/DDBJ whole genome shotgun (WGS) entry which is preliminary data.</text>
</comment>
<organism evidence="3 4">
    <name type="scientific">Protopolystoma xenopodis</name>
    <dbReference type="NCBI Taxonomy" id="117903"/>
    <lineage>
        <taxon>Eukaryota</taxon>
        <taxon>Metazoa</taxon>
        <taxon>Spiralia</taxon>
        <taxon>Lophotrochozoa</taxon>
        <taxon>Platyhelminthes</taxon>
        <taxon>Monogenea</taxon>
        <taxon>Polyopisthocotylea</taxon>
        <taxon>Polystomatidea</taxon>
        <taxon>Polystomatidae</taxon>
        <taxon>Protopolystoma</taxon>
    </lineage>
</organism>
<keyword evidence="2" id="KW-1133">Transmembrane helix</keyword>
<evidence type="ECO:0000313" key="3">
    <source>
        <dbReference type="EMBL" id="VEL35704.1"/>
    </source>
</evidence>
<sequence length="72" mass="7522">MRRSAVEGSGGHESGMTQIGLEDAAAVPRDKVGFVKLPRSSIARKALLLVANCPLAWTAIASLLMVPVPVLP</sequence>
<protein>
    <submittedName>
        <fullName evidence="3">Uncharacterized protein</fullName>
    </submittedName>
</protein>
<feature type="transmembrane region" description="Helical" evidence="2">
    <location>
        <begin position="46"/>
        <end position="66"/>
    </location>
</feature>
<evidence type="ECO:0000313" key="4">
    <source>
        <dbReference type="Proteomes" id="UP000784294"/>
    </source>
</evidence>
<dbReference type="Proteomes" id="UP000784294">
    <property type="component" value="Unassembled WGS sequence"/>
</dbReference>
<gene>
    <name evidence="3" type="ORF">PXEA_LOCUS29144</name>
</gene>
<reference evidence="3" key="1">
    <citation type="submission" date="2018-11" db="EMBL/GenBank/DDBJ databases">
        <authorList>
            <consortium name="Pathogen Informatics"/>
        </authorList>
    </citation>
    <scope>NUCLEOTIDE SEQUENCE</scope>
</reference>
<proteinExistence type="predicted"/>
<keyword evidence="2" id="KW-0472">Membrane</keyword>
<keyword evidence="2" id="KW-0812">Transmembrane</keyword>
<accession>A0A448XFQ5</accession>
<evidence type="ECO:0000256" key="2">
    <source>
        <dbReference type="SAM" id="Phobius"/>
    </source>
</evidence>